<protein>
    <submittedName>
        <fullName evidence="2">Uncharacterized protein</fullName>
    </submittedName>
</protein>
<feature type="region of interest" description="Disordered" evidence="1">
    <location>
        <begin position="1"/>
        <end position="55"/>
    </location>
</feature>
<evidence type="ECO:0000313" key="2">
    <source>
        <dbReference type="EMBL" id="KZS99702.1"/>
    </source>
</evidence>
<dbReference type="EMBL" id="KV427730">
    <property type="protein sequence ID" value="KZS99702.1"/>
    <property type="molecule type" value="Genomic_DNA"/>
</dbReference>
<name>A0A165AUS6_9APHY</name>
<dbReference type="Proteomes" id="UP000076871">
    <property type="component" value="Unassembled WGS sequence"/>
</dbReference>
<evidence type="ECO:0000256" key="1">
    <source>
        <dbReference type="SAM" id="MobiDB-lite"/>
    </source>
</evidence>
<dbReference type="GeneID" id="63830653"/>
<gene>
    <name evidence="2" type="ORF">LAESUDRAFT_765265</name>
</gene>
<organism evidence="2 3">
    <name type="scientific">Laetiporus sulphureus 93-53</name>
    <dbReference type="NCBI Taxonomy" id="1314785"/>
    <lineage>
        <taxon>Eukaryota</taxon>
        <taxon>Fungi</taxon>
        <taxon>Dikarya</taxon>
        <taxon>Basidiomycota</taxon>
        <taxon>Agaricomycotina</taxon>
        <taxon>Agaricomycetes</taxon>
        <taxon>Polyporales</taxon>
        <taxon>Laetiporus</taxon>
    </lineage>
</organism>
<sequence length="206" mass="22420">MSRRIPSIRSHASLAASGNQFRKSAPIVPDNGMISLTDTDGEEVKKSAKESPPPQFKCDADGTIIIDSDTDEEHGADVMLPSTAISSPVCVLKQRGRNEIPKSTALLQHEDPVLNDQAEDVLMSVSDGPHELRSLPVEISTLNCFEETFSPPPPNPEHSSSRIRCKLGICVLTEVMRYPNKLKADTTVFLLPTGKMSLPYQVNAAI</sequence>
<evidence type="ECO:0000313" key="3">
    <source>
        <dbReference type="Proteomes" id="UP000076871"/>
    </source>
</evidence>
<dbReference type="RefSeq" id="XP_040757443.1">
    <property type="nucleotide sequence ID" value="XM_040913625.1"/>
</dbReference>
<dbReference type="InParanoid" id="A0A165AUS6"/>
<proteinExistence type="predicted"/>
<accession>A0A165AUS6</accession>
<keyword evidence="3" id="KW-1185">Reference proteome</keyword>
<reference evidence="2 3" key="1">
    <citation type="journal article" date="2016" name="Mol. Biol. Evol.">
        <title>Comparative Genomics of Early-Diverging Mushroom-Forming Fungi Provides Insights into the Origins of Lignocellulose Decay Capabilities.</title>
        <authorList>
            <person name="Nagy L.G."/>
            <person name="Riley R."/>
            <person name="Tritt A."/>
            <person name="Adam C."/>
            <person name="Daum C."/>
            <person name="Floudas D."/>
            <person name="Sun H."/>
            <person name="Yadav J.S."/>
            <person name="Pangilinan J."/>
            <person name="Larsson K.H."/>
            <person name="Matsuura K."/>
            <person name="Barry K."/>
            <person name="Labutti K."/>
            <person name="Kuo R."/>
            <person name="Ohm R.A."/>
            <person name="Bhattacharya S.S."/>
            <person name="Shirouzu T."/>
            <person name="Yoshinaga Y."/>
            <person name="Martin F.M."/>
            <person name="Grigoriev I.V."/>
            <person name="Hibbett D.S."/>
        </authorList>
    </citation>
    <scope>NUCLEOTIDE SEQUENCE [LARGE SCALE GENOMIC DNA]</scope>
    <source>
        <strain evidence="2 3">93-53</strain>
    </source>
</reference>
<dbReference type="AlphaFoldDB" id="A0A165AUS6"/>